<evidence type="ECO:0000256" key="8">
    <source>
        <dbReference type="ARBA" id="ARBA00048679"/>
    </source>
</evidence>
<dbReference type="PROSITE" id="PS50011">
    <property type="entry name" value="PROTEIN_KINASE_DOM"/>
    <property type="match status" value="1"/>
</dbReference>
<dbReference type="PANTHER" id="PTHR43895">
    <property type="entry name" value="CALCIUM/CALMODULIN-DEPENDENT PROTEIN KINASE KINASE-RELATED"/>
    <property type="match status" value="1"/>
</dbReference>
<dbReference type="eggNOG" id="KOG0583">
    <property type="taxonomic scope" value="Eukaryota"/>
</dbReference>
<dbReference type="GO" id="GO:0005737">
    <property type="term" value="C:cytoplasm"/>
    <property type="evidence" value="ECO:0007669"/>
    <property type="project" value="EnsemblFungi"/>
</dbReference>
<comment type="catalytic activity">
    <reaction evidence="8">
        <text>L-seryl-[protein] + ATP = O-phospho-L-seryl-[protein] + ADP + H(+)</text>
        <dbReference type="Rhea" id="RHEA:17989"/>
        <dbReference type="Rhea" id="RHEA-COMP:9863"/>
        <dbReference type="Rhea" id="RHEA-COMP:11604"/>
        <dbReference type="ChEBI" id="CHEBI:15378"/>
        <dbReference type="ChEBI" id="CHEBI:29999"/>
        <dbReference type="ChEBI" id="CHEBI:30616"/>
        <dbReference type="ChEBI" id="CHEBI:83421"/>
        <dbReference type="ChEBI" id="CHEBI:456216"/>
        <dbReference type="EC" id="2.7.11.1"/>
    </reaction>
</comment>
<feature type="compositionally biased region" description="Polar residues" evidence="10">
    <location>
        <begin position="621"/>
        <end position="641"/>
    </location>
</feature>
<dbReference type="KEGG" id="tbl:TBLA_0C01750"/>
<proteinExistence type="predicted"/>
<dbReference type="Pfam" id="PF00069">
    <property type="entry name" value="Pkinase"/>
    <property type="match status" value="1"/>
</dbReference>
<dbReference type="InterPro" id="IPR017441">
    <property type="entry name" value="Protein_kinase_ATP_BS"/>
</dbReference>
<keyword evidence="6 9" id="KW-0067">ATP-binding</keyword>
<keyword evidence="5" id="KW-0418">Kinase</keyword>
<dbReference type="Proteomes" id="UP000002866">
    <property type="component" value="Chromosome 3"/>
</dbReference>
<dbReference type="EMBL" id="HE806318">
    <property type="protein sequence ID" value="CCH59989.1"/>
    <property type="molecule type" value="Genomic_DNA"/>
</dbReference>
<feature type="region of interest" description="Disordered" evidence="10">
    <location>
        <begin position="696"/>
        <end position="724"/>
    </location>
</feature>
<keyword evidence="13" id="KW-1185">Reference proteome</keyword>
<reference evidence="12 13" key="1">
    <citation type="journal article" date="2011" name="Proc. Natl. Acad. Sci. U.S.A.">
        <title>Evolutionary erosion of yeast sex chromosomes by mating-type switching accidents.</title>
        <authorList>
            <person name="Gordon J.L."/>
            <person name="Armisen D."/>
            <person name="Proux-Wera E."/>
            <person name="Oheigeartaigh S.S."/>
            <person name="Byrne K.P."/>
            <person name="Wolfe K.H."/>
        </authorList>
    </citation>
    <scope>NUCLEOTIDE SEQUENCE [LARGE SCALE GENOMIC DNA]</scope>
    <source>
        <strain evidence="13">ATCC 34711 / CBS 6284 / DSM 70876 / NBRC 10599 / NRRL Y-10934 / UCD 77-7</strain>
    </source>
</reference>
<comment type="catalytic activity">
    <reaction evidence="7">
        <text>L-threonyl-[protein] + ATP = O-phospho-L-threonyl-[protein] + ADP + H(+)</text>
        <dbReference type="Rhea" id="RHEA:46608"/>
        <dbReference type="Rhea" id="RHEA-COMP:11060"/>
        <dbReference type="Rhea" id="RHEA-COMP:11605"/>
        <dbReference type="ChEBI" id="CHEBI:15378"/>
        <dbReference type="ChEBI" id="CHEBI:30013"/>
        <dbReference type="ChEBI" id="CHEBI:30616"/>
        <dbReference type="ChEBI" id="CHEBI:61977"/>
        <dbReference type="ChEBI" id="CHEBI:456216"/>
        <dbReference type="EC" id="2.7.11.1"/>
    </reaction>
</comment>
<feature type="domain" description="Protein kinase" evidence="11">
    <location>
        <begin position="84"/>
        <end position="354"/>
    </location>
</feature>
<dbReference type="HOGENOM" id="CLU_002888_1_1_1"/>
<keyword evidence="3" id="KW-0808">Transferase</keyword>
<dbReference type="SMART" id="SM00220">
    <property type="entry name" value="S_TKc"/>
    <property type="match status" value="1"/>
</dbReference>
<dbReference type="EC" id="2.7.11.1" evidence="1"/>
<evidence type="ECO:0000313" key="13">
    <source>
        <dbReference type="Proteomes" id="UP000002866"/>
    </source>
</evidence>
<dbReference type="InterPro" id="IPR000719">
    <property type="entry name" value="Prot_kinase_dom"/>
</dbReference>
<sequence length="981" mass="109799">MAETSSDNCNINPPTGSSTIKDLNNTNTDNSNNNNKNDNSNTNNTNTNTNNNNFNTNNISTVSSNSTINSQKPKKKKYVPFGPYILSSTLGEGEFGKVKLGWSKASTQASNEIPKQVAIKLIKRSSILPKGSNKEIKVYREINALKQLCHPNIVKLDDVLQNSKYIGIVLEYASGGEFYKYIQRKKRLKEINASKLFSQLISGVHYMHSKGLVHRDLKLENLLLDKHENLIITDFGFVNEFFQTNELMLTPCGSPCYAAPELVISKHPYEARKADLWSCGIILYAMLAGYLPWDDDIKNPDGNDIARLYYYITTTPLKFPEYIQPLPRDLLRKILVPNYKKRINMRRIINHEWLKPHFTFLSIAANEWDKMIPIRKVLKNSNQTVGTHSANNSFVKINALSTITKTVKERSDSYSNAVAKSRPLSVCSTNSVGLSHQNRDSLIIDSTLIPLPAPPQESQSHAIVNTSTSSSLMDITYSNKLNKLNNNVGSSNNISNSNTNIPKYIRGHKRGNSAASIALQAMIDSENEREQSKEGDFSNPGSKTTHVAVTNSSNINHNLTTNAIPSNINSSGLSPNNYSFRRYSTSPIPDSAPLKYRYGSPFSSSSRNNNILEEVSPIKPRSTTPALIPGSSPQNDKMGSPTSSIINLTYDKAKRLHSQTPSPNKQNFGIYYHYNYQRSSSQRVSNNPGCVINNLSNNGKNLPYSNTQHNKPRPTSYYPPSRNTSSINNISSYLEGITTTSEISLINMDLEREKSLVIDHDSNSNFQNATGNFTLTEENNRPSNSREDSSKTNNMDLTFKLIQEQMNQLNLSTTNSIISQELDPQKDGLIDGHTSSCCTSRDISNPLSNKKINGNKINTPVSMTSGNSNYHTPNYNEKKRFSFLSFYSNYDVSKISVDTATSKLTMDDINDNEPAKDKDNEETTPVEESNSLLHGKQSVTTNIVNNIDLNELDEQRKLRDKSKTRKIFEFIKRHSMKLGDL</sequence>
<feature type="region of interest" description="Disordered" evidence="10">
    <location>
        <begin position="841"/>
        <end position="865"/>
    </location>
</feature>
<feature type="compositionally biased region" description="Polar residues" evidence="10">
    <location>
        <begin position="1"/>
        <end position="23"/>
    </location>
</feature>
<dbReference type="PROSITE" id="PS00107">
    <property type="entry name" value="PROTEIN_KINASE_ATP"/>
    <property type="match status" value="1"/>
</dbReference>
<evidence type="ECO:0000256" key="10">
    <source>
        <dbReference type="SAM" id="MobiDB-lite"/>
    </source>
</evidence>
<feature type="region of interest" description="Disordered" evidence="10">
    <location>
        <begin position="525"/>
        <end position="547"/>
    </location>
</feature>
<evidence type="ECO:0000256" key="1">
    <source>
        <dbReference type="ARBA" id="ARBA00012513"/>
    </source>
</evidence>
<dbReference type="GO" id="GO:0007165">
    <property type="term" value="P:signal transduction"/>
    <property type="evidence" value="ECO:0007669"/>
    <property type="project" value="TreeGrafter"/>
</dbReference>
<dbReference type="GO" id="GO:0000011">
    <property type="term" value="P:vacuole inheritance"/>
    <property type="evidence" value="ECO:0007669"/>
    <property type="project" value="EnsemblFungi"/>
</dbReference>
<evidence type="ECO:0000256" key="6">
    <source>
        <dbReference type="ARBA" id="ARBA00022840"/>
    </source>
</evidence>
<dbReference type="FunFam" id="1.10.510.10:FF:000571">
    <property type="entry name" value="Maternal embryonic leucine zipper kinase"/>
    <property type="match status" value="1"/>
</dbReference>
<feature type="compositionally biased region" description="Low complexity" evidence="10">
    <location>
        <begin position="24"/>
        <end position="70"/>
    </location>
</feature>
<dbReference type="GeneID" id="14494969"/>
<evidence type="ECO:0000259" key="11">
    <source>
        <dbReference type="PROSITE" id="PS50011"/>
    </source>
</evidence>
<dbReference type="PROSITE" id="PS00108">
    <property type="entry name" value="PROTEIN_KINASE_ST"/>
    <property type="match status" value="1"/>
</dbReference>
<evidence type="ECO:0000256" key="5">
    <source>
        <dbReference type="ARBA" id="ARBA00022777"/>
    </source>
</evidence>
<keyword evidence="2" id="KW-0723">Serine/threonine-protein kinase</keyword>
<dbReference type="PANTHER" id="PTHR43895:SF32">
    <property type="entry name" value="SERINE_THREONINE-PROTEIN KINASE CHK1"/>
    <property type="match status" value="1"/>
</dbReference>
<feature type="region of interest" description="Disordered" evidence="10">
    <location>
        <begin position="1"/>
        <end position="74"/>
    </location>
</feature>
<organism evidence="12 13">
    <name type="scientific">Henningerozyma blattae (strain ATCC 34711 / CBS 6284 / DSM 70876 / NBRC 10599 / NRRL Y-10934 / UCD 77-7)</name>
    <name type="common">Yeast</name>
    <name type="synonym">Tetrapisispora blattae</name>
    <dbReference type="NCBI Taxonomy" id="1071380"/>
    <lineage>
        <taxon>Eukaryota</taxon>
        <taxon>Fungi</taxon>
        <taxon>Dikarya</taxon>
        <taxon>Ascomycota</taxon>
        <taxon>Saccharomycotina</taxon>
        <taxon>Saccharomycetes</taxon>
        <taxon>Saccharomycetales</taxon>
        <taxon>Saccharomycetaceae</taxon>
        <taxon>Henningerozyma</taxon>
    </lineage>
</organism>
<feature type="compositionally biased region" description="Polar residues" evidence="10">
    <location>
        <begin position="926"/>
        <end position="935"/>
    </location>
</feature>
<keyword evidence="4 9" id="KW-0547">Nucleotide-binding</keyword>
<evidence type="ECO:0000256" key="2">
    <source>
        <dbReference type="ARBA" id="ARBA00022527"/>
    </source>
</evidence>
<dbReference type="InterPro" id="IPR008271">
    <property type="entry name" value="Ser/Thr_kinase_AS"/>
</dbReference>
<feature type="region of interest" description="Disordered" evidence="10">
    <location>
        <begin position="906"/>
        <end position="935"/>
    </location>
</feature>
<dbReference type="GO" id="GO:0045033">
    <property type="term" value="P:peroxisome inheritance"/>
    <property type="evidence" value="ECO:0007669"/>
    <property type="project" value="EnsemblFungi"/>
</dbReference>
<name>I2H0T7_HENB6</name>
<feature type="compositionally biased region" description="Basic and acidic residues" evidence="10">
    <location>
        <begin position="526"/>
        <end position="536"/>
    </location>
</feature>
<dbReference type="GO" id="GO:0005524">
    <property type="term" value="F:ATP binding"/>
    <property type="evidence" value="ECO:0007669"/>
    <property type="project" value="UniProtKB-UniRule"/>
</dbReference>
<dbReference type="AlphaFoldDB" id="I2H0T7"/>
<feature type="region of interest" description="Disordered" evidence="10">
    <location>
        <begin position="767"/>
        <end position="793"/>
    </location>
</feature>
<evidence type="ECO:0000256" key="7">
    <source>
        <dbReference type="ARBA" id="ARBA00047899"/>
    </source>
</evidence>
<dbReference type="Gene3D" id="1.10.510.10">
    <property type="entry name" value="Transferase(Phosphotransferase) domain 1"/>
    <property type="match status" value="1"/>
</dbReference>
<evidence type="ECO:0000313" key="12">
    <source>
        <dbReference type="EMBL" id="CCH59989.1"/>
    </source>
</evidence>
<dbReference type="STRING" id="1071380.I2H0T7"/>
<dbReference type="InParanoid" id="I2H0T7"/>
<feature type="compositionally biased region" description="Polar residues" evidence="10">
    <location>
        <begin position="767"/>
        <end position="777"/>
    </location>
</feature>
<dbReference type="GO" id="GO:0004674">
    <property type="term" value="F:protein serine/threonine kinase activity"/>
    <property type="evidence" value="ECO:0007669"/>
    <property type="project" value="UniProtKB-KW"/>
</dbReference>
<dbReference type="OrthoDB" id="193931at2759"/>
<dbReference type="RefSeq" id="XP_004179508.1">
    <property type="nucleotide sequence ID" value="XM_004179460.1"/>
</dbReference>
<dbReference type="FunCoup" id="I2H0T7">
    <property type="interactions" value="393"/>
</dbReference>
<dbReference type="SUPFAM" id="SSF56112">
    <property type="entry name" value="Protein kinase-like (PK-like)"/>
    <property type="match status" value="1"/>
</dbReference>
<gene>
    <name evidence="12" type="primary">TBLA0C01750</name>
    <name evidence="12" type="ORF">TBLA_0C01750</name>
</gene>
<feature type="compositionally biased region" description="Basic and acidic residues" evidence="10">
    <location>
        <begin position="778"/>
        <end position="790"/>
    </location>
</feature>
<evidence type="ECO:0000256" key="4">
    <source>
        <dbReference type="ARBA" id="ARBA00022741"/>
    </source>
</evidence>
<evidence type="ECO:0000256" key="9">
    <source>
        <dbReference type="PROSITE-ProRule" id="PRU10141"/>
    </source>
</evidence>
<feature type="binding site" evidence="9">
    <location>
        <position position="120"/>
    </location>
    <ligand>
        <name>ATP</name>
        <dbReference type="ChEBI" id="CHEBI:30616"/>
    </ligand>
</feature>
<evidence type="ECO:0000256" key="3">
    <source>
        <dbReference type="ARBA" id="ARBA00022679"/>
    </source>
</evidence>
<protein>
    <recommendedName>
        <fullName evidence="1">non-specific serine/threonine protein kinase</fullName>
        <ecNumber evidence="1">2.7.11.1</ecNumber>
    </recommendedName>
</protein>
<dbReference type="InterPro" id="IPR011009">
    <property type="entry name" value="Kinase-like_dom_sf"/>
</dbReference>
<feature type="compositionally biased region" description="Polar residues" evidence="10">
    <location>
        <begin position="696"/>
        <end position="709"/>
    </location>
</feature>
<feature type="region of interest" description="Disordered" evidence="10">
    <location>
        <begin position="620"/>
        <end position="641"/>
    </location>
</feature>
<accession>I2H0T7</accession>